<comment type="subcellular location">
    <subcellularLocation>
        <location evidence="13">Cytoplasm</location>
    </subcellularLocation>
</comment>
<dbReference type="SUPFAM" id="SSF55681">
    <property type="entry name" value="Class II aaRS and biotin synthetases"/>
    <property type="match status" value="1"/>
</dbReference>
<dbReference type="FunFam" id="3.40.50.800:FF:000001">
    <property type="entry name" value="Threonine--tRNA ligase"/>
    <property type="match status" value="1"/>
</dbReference>
<dbReference type="EMBL" id="PFEF01000006">
    <property type="protein sequence ID" value="PJE64410.1"/>
    <property type="molecule type" value="Genomic_DNA"/>
</dbReference>
<dbReference type="GO" id="GO:0005524">
    <property type="term" value="F:ATP binding"/>
    <property type="evidence" value="ECO:0007669"/>
    <property type="project" value="UniProtKB-UniRule"/>
</dbReference>
<dbReference type="NCBIfam" id="TIGR00418">
    <property type="entry name" value="thrS"/>
    <property type="match status" value="1"/>
</dbReference>
<comment type="subunit">
    <text evidence="13">Homodimer.</text>
</comment>
<dbReference type="Pfam" id="PF03129">
    <property type="entry name" value="HGTP_anticodon"/>
    <property type="match status" value="1"/>
</dbReference>
<dbReference type="InterPro" id="IPR018163">
    <property type="entry name" value="Thr/Ala-tRNA-synth_IIc_edit"/>
</dbReference>
<dbReference type="InterPro" id="IPR036621">
    <property type="entry name" value="Anticodon-bd_dom_sf"/>
</dbReference>
<evidence type="ECO:0000256" key="8">
    <source>
        <dbReference type="ARBA" id="ARBA00022840"/>
    </source>
</evidence>
<keyword evidence="9 13" id="KW-0694">RNA-binding</keyword>
<dbReference type="Gene3D" id="3.30.54.20">
    <property type="match status" value="1"/>
</dbReference>
<dbReference type="SUPFAM" id="SSF52954">
    <property type="entry name" value="Class II aaRS ABD-related"/>
    <property type="match status" value="1"/>
</dbReference>
<evidence type="ECO:0000256" key="2">
    <source>
        <dbReference type="ARBA" id="ARBA00022490"/>
    </source>
</evidence>
<keyword evidence="8 13" id="KW-0067">ATP-binding</keyword>
<name>A0A2M8KWW7_9BACT</name>
<comment type="cofactor">
    <cofactor evidence="13">
        <name>Zn(2+)</name>
        <dbReference type="ChEBI" id="CHEBI:29105"/>
    </cofactor>
    <text evidence="13">Binds 1 zinc ion per subunit.</text>
</comment>
<dbReference type="Proteomes" id="UP000229098">
    <property type="component" value="Unassembled WGS sequence"/>
</dbReference>
<evidence type="ECO:0000256" key="11">
    <source>
        <dbReference type="ARBA" id="ARBA00023146"/>
    </source>
</evidence>
<dbReference type="GO" id="GO:0005737">
    <property type="term" value="C:cytoplasm"/>
    <property type="evidence" value="ECO:0007669"/>
    <property type="project" value="UniProtKB-SubCell"/>
</dbReference>
<dbReference type="PANTHER" id="PTHR11451">
    <property type="entry name" value="THREONINE-TRNA LIGASE"/>
    <property type="match status" value="1"/>
</dbReference>
<dbReference type="HAMAP" id="MF_00184">
    <property type="entry name" value="Thr_tRNA_synth"/>
    <property type="match status" value="1"/>
</dbReference>
<keyword evidence="5 13" id="KW-0479">Metal-binding</keyword>
<accession>A0A2M8KWW7</accession>
<comment type="caution">
    <text evidence="15">The sequence shown here is derived from an EMBL/GenBank/DDBJ whole genome shotgun (WGS) entry which is preliminary data.</text>
</comment>
<dbReference type="SUPFAM" id="SSF55186">
    <property type="entry name" value="ThrRS/AlaRS common domain"/>
    <property type="match status" value="1"/>
</dbReference>
<keyword evidence="2 13" id="KW-0963">Cytoplasm</keyword>
<feature type="binding site" evidence="13">
    <location>
        <position position="460"/>
    </location>
    <ligand>
        <name>Zn(2+)</name>
        <dbReference type="ChEBI" id="CHEBI:29105"/>
        <note>catalytic</note>
    </ligand>
</feature>
<dbReference type="InterPro" id="IPR045864">
    <property type="entry name" value="aa-tRNA-synth_II/BPL/LPL"/>
</dbReference>
<dbReference type="GO" id="GO:0006435">
    <property type="term" value="P:threonyl-tRNA aminoacylation"/>
    <property type="evidence" value="ECO:0007669"/>
    <property type="project" value="UniProtKB-UniRule"/>
</dbReference>
<evidence type="ECO:0000256" key="4">
    <source>
        <dbReference type="ARBA" id="ARBA00022598"/>
    </source>
</evidence>
<dbReference type="Gene3D" id="3.30.980.10">
    <property type="entry name" value="Threonyl-trna Synthetase, Chain A, domain 2"/>
    <property type="match status" value="1"/>
</dbReference>
<keyword evidence="6 13" id="KW-0547">Nucleotide-binding</keyword>
<evidence type="ECO:0000256" key="6">
    <source>
        <dbReference type="ARBA" id="ARBA00022741"/>
    </source>
</evidence>
<feature type="domain" description="Aminoacyl-transfer RNA synthetases class-II family profile" evidence="14">
    <location>
        <begin position="217"/>
        <end position="483"/>
    </location>
</feature>
<dbReference type="InterPro" id="IPR047246">
    <property type="entry name" value="ThrRS_anticodon"/>
</dbReference>
<dbReference type="CDD" id="cd00860">
    <property type="entry name" value="ThrRS_anticodon"/>
    <property type="match status" value="1"/>
</dbReference>
<comment type="similarity">
    <text evidence="1 13">Belongs to the class-II aminoacyl-tRNA synthetase family.</text>
</comment>
<evidence type="ECO:0000256" key="9">
    <source>
        <dbReference type="ARBA" id="ARBA00022884"/>
    </source>
</evidence>
<dbReference type="InterPro" id="IPR002320">
    <property type="entry name" value="Thr-tRNA-ligase_IIa"/>
</dbReference>
<keyword evidence="11 13" id="KW-0030">Aminoacyl-tRNA synthetase</keyword>
<dbReference type="FunFam" id="3.30.930.10:FF:000002">
    <property type="entry name" value="Threonine--tRNA ligase"/>
    <property type="match status" value="1"/>
</dbReference>
<dbReference type="CDD" id="cd00771">
    <property type="entry name" value="ThrRS_core"/>
    <property type="match status" value="1"/>
</dbReference>
<evidence type="ECO:0000256" key="3">
    <source>
        <dbReference type="ARBA" id="ARBA00022555"/>
    </source>
</evidence>
<evidence type="ECO:0000256" key="5">
    <source>
        <dbReference type="ARBA" id="ARBA00022723"/>
    </source>
</evidence>
<dbReference type="GO" id="GO:0000049">
    <property type="term" value="F:tRNA binding"/>
    <property type="evidence" value="ECO:0007669"/>
    <property type="project" value="UniProtKB-KW"/>
</dbReference>
<evidence type="ECO:0000256" key="7">
    <source>
        <dbReference type="ARBA" id="ARBA00022833"/>
    </source>
</evidence>
<evidence type="ECO:0000259" key="14">
    <source>
        <dbReference type="PROSITE" id="PS50862"/>
    </source>
</evidence>
<sequence length="581" mass="66889">MTQNKKSNTNIEHIRHSLAHILATAVLEKYPKAELGIGPAIDTGFYYDIKFSKPISEDELPAIEKRMREIINENLPFSSEKITPQKARSLFKNQPFKLDLIKEFTKDKKDLTAYTTGNFVDLCKGGHVKNTKEINPDAFKLLKLAGAYWRGDEKNPQLTRIYGVAFSTVKELEDHLMLLEEAVRRDHRKLGRELGLFVFSDIVGPGLPLYTPKGAGILRRIKNFSHALRTEIGYEEVQTPQINKDKLFMNSGHYEKFKDDMFHVSSNYSKEAYFLKPMNCPQHTQIYASEIRSYKDLPVRYADFSLLYRDEKPGELSGLTRLRSFSQDDGHAFLREDQVEQEFKNVLTSINTAMKRYGLSYYIRLSLRDEKNKEGYLGTDAVWKKSQATLKKLLKNNAIDFVTAEGEAAFYGPKMDLIVKDALAREWQISTIQIDFNQPERFNLEYIDEKGKKRRPVMVHSAITGSPERFFGLLIEHYAGAFPFWLAPVQVKVLSINDKVHDYAHTVMQKLVEHNIRVELDTRNESIGKKIREGEKEKIPYLLIIGEKEKDAETVSVREHGNKDGGVQKIDALLKKFEHIL</sequence>
<protein>
    <recommendedName>
        <fullName evidence="13">Threonine--tRNA ligase</fullName>
        <ecNumber evidence="13">6.1.1.3</ecNumber>
    </recommendedName>
    <alternativeName>
        <fullName evidence="13">Threonyl-tRNA synthetase</fullName>
        <shortName evidence="13">ThrRS</shortName>
    </alternativeName>
</protein>
<organism evidence="15 16">
    <name type="scientific">Candidatus Ryanbacteria bacterium CG10_big_fil_rev_8_21_14_0_10_43_42</name>
    <dbReference type="NCBI Taxonomy" id="1974864"/>
    <lineage>
        <taxon>Bacteria</taxon>
        <taxon>Candidatus Ryaniibacteriota</taxon>
    </lineage>
</organism>
<comment type="caution">
    <text evidence="13">Lacks conserved residue(s) required for the propagation of feature annotation.</text>
</comment>
<dbReference type="InterPro" id="IPR002314">
    <property type="entry name" value="aa-tRNA-synt_IIb"/>
</dbReference>
<dbReference type="GO" id="GO:0046872">
    <property type="term" value="F:metal ion binding"/>
    <property type="evidence" value="ECO:0007669"/>
    <property type="project" value="UniProtKB-KW"/>
</dbReference>
<keyword evidence="7 13" id="KW-0862">Zinc</keyword>
<dbReference type="Gene3D" id="3.40.50.800">
    <property type="entry name" value="Anticodon-binding domain"/>
    <property type="match status" value="1"/>
</dbReference>
<evidence type="ECO:0000256" key="13">
    <source>
        <dbReference type="HAMAP-Rule" id="MF_00184"/>
    </source>
</evidence>
<dbReference type="PROSITE" id="PS50862">
    <property type="entry name" value="AA_TRNA_LIGASE_II"/>
    <property type="match status" value="1"/>
</dbReference>
<evidence type="ECO:0000256" key="1">
    <source>
        <dbReference type="ARBA" id="ARBA00008226"/>
    </source>
</evidence>
<dbReference type="EC" id="6.1.1.3" evidence="13"/>
<evidence type="ECO:0000313" key="15">
    <source>
        <dbReference type="EMBL" id="PJE64410.1"/>
    </source>
</evidence>
<keyword evidence="10 13" id="KW-0648">Protein biosynthesis</keyword>
<feature type="binding site" evidence="13">
    <location>
        <position position="280"/>
    </location>
    <ligand>
        <name>Zn(2+)</name>
        <dbReference type="ChEBI" id="CHEBI:29105"/>
        <note>catalytic</note>
    </ligand>
</feature>
<dbReference type="PRINTS" id="PR01047">
    <property type="entry name" value="TRNASYNTHTHR"/>
</dbReference>
<keyword evidence="4 13" id="KW-0436">Ligase</keyword>
<comment type="catalytic activity">
    <reaction evidence="12 13">
        <text>tRNA(Thr) + L-threonine + ATP = L-threonyl-tRNA(Thr) + AMP + diphosphate + H(+)</text>
        <dbReference type="Rhea" id="RHEA:24624"/>
        <dbReference type="Rhea" id="RHEA-COMP:9670"/>
        <dbReference type="Rhea" id="RHEA-COMP:9704"/>
        <dbReference type="ChEBI" id="CHEBI:15378"/>
        <dbReference type="ChEBI" id="CHEBI:30616"/>
        <dbReference type="ChEBI" id="CHEBI:33019"/>
        <dbReference type="ChEBI" id="CHEBI:57926"/>
        <dbReference type="ChEBI" id="CHEBI:78442"/>
        <dbReference type="ChEBI" id="CHEBI:78534"/>
        <dbReference type="ChEBI" id="CHEBI:456215"/>
        <dbReference type="EC" id="6.1.1.3"/>
    </reaction>
</comment>
<dbReference type="InterPro" id="IPR004154">
    <property type="entry name" value="Anticodon-bd"/>
</dbReference>
<gene>
    <name evidence="13" type="primary">thrS</name>
    <name evidence="15" type="ORF">COU90_03105</name>
</gene>
<dbReference type="FunFam" id="3.30.980.10:FF:000005">
    <property type="entry name" value="Threonyl-tRNA synthetase, mitochondrial"/>
    <property type="match status" value="1"/>
</dbReference>
<evidence type="ECO:0000313" key="16">
    <source>
        <dbReference type="Proteomes" id="UP000229098"/>
    </source>
</evidence>
<dbReference type="AlphaFoldDB" id="A0A2M8KWW7"/>
<dbReference type="GO" id="GO:0004829">
    <property type="term" value="F:threonine-tRNA ligase activity"/>
    <property type="evidence" value="ECO:0007669"/>
    <property type="project" value="UniProtKB-UniRule"/>
</dbReference>
<proteinExistence type="inferred from homology"/>
<dbReference type="InterPro" id="IPR012947">
    <property type="entry name" value="tRNA_SAD"/>
</dbReference>
<evidence type="ECO:0000256" key="12">
    <source>
        <dbReference type="ARBA" id="ARBA00049515"/>
    </source>
</evidence>
<keyword evidence="3 13" id="KW-0820">tRNA-binding</keyword>
<feature type="binding site" evidence="13">
    <location>
        <position position="331"/>
    </location>
    <ligand>
        <name>Zn(2+)</name>
        <dbReference type="ChEBI" id="CHEBI:29105"/>
        <note>catalytic</note>
    </ligand>
</feature>
<dbReference type="Pfam" id="PF07973">
    <property type="entry name" value="tRNA_SAD"/>
    <property type="match status" value="1"/>
</dbReference>
<dbReference type="SMART" id="SM00863">
    <property type="entry name" value="tRNA_SAD"/>
    <property type="match status" value="1"/>
</dbReference>
<evidence type="ECO:0000256" key="10">
    <source>
        <dbReference type="ARBA" id="ARBA00022917"/>
    </source>
</evidence>
<reference evidence="16" key="1">
    <citation type="submission" date="2017-09" db="EMBL/GenBank/DDBJ databases">
        <title>Depth-based differentiation of microbial function through sediment-hosted aquifers and enrichment of novel symbionts in the deep terrestrial subsurface.</title>
        <authorList>
            <person name="Probst A.J."/>
            <person name="Ladd B."/>
            <person name="Jarett J.K."/>
            <person name="Geller-Mcgrath D.E."/>
            <person name="Sieber C.M.K."/>
            <person name="Emerson J.B."/>
            <person name="Anantharaman K."/>
            <person name="Thomas B.C."/>
            <person name="Malmstrom R."/>
            <person name="Stieglmeier M."/>
            <person name="Klingl A."/>
            <person name="Woyke T."/>
            <person name="Ryan C.M."/>
            <person name="Banfield J.F."/>
        </authorList>
    </citation>
    <scope>NUCLEOTIDE SEQUENCE [LARGE SCALE GENOMIC DNA]</scope>
</reference>
<dbReference type="Gene3D" id="3.30.930.10">
    <property type="entry name" value="Bira Bifunctional Protein, Domain 2"/>
    <property type="match status" value="1"/>
</dbReference>
<dbReference type="PANTHER" id="PTHR11451:SF44">
    <property type="entry name" value="THREONINE--TRNA LIGASE, CHLOROPLASTIC_MITOCHONDRIAL 2"/>
    <property type="match status" value="1"/>
</dbReference>
<dbReference type="InterPro" id="IPR033728">
    <property type="entry name" value="ThrRS_core"/>
</dbReference>
<dbReference type="InterPro" id="IPR006195">
    <property type="entry name" value="aa-tRNA-synth_II"/>
</dbReference>
<dbReference type="Pfam" id="PF00587">
    <property type="entry name" value="tRNA-synt_2b"/>
    <property type="match status" value="1"/>
</dbReference>